<feature type="compositionally biased region" description="Low complexity" evidence="1">
    <location>
        <begin position="94"/>
        <end position="103"/>
    </location>
</feature>
<feature type="compositionally biased region" description="Polar residues" evidence="1">
    <location>
        <begin position="104"/>
        <end position="123"/>
    </location>
</feature>
<evidence type="ECO:0000256" key="1">
    <source>
        <dbReference type="SAM" id="MobiDB-lite"/>
    </source>
</evidence>
<evidence type="ECO:0000313" key="3">
    <source>
        <dbReference type="EMBL" id="KAK8037038.1"/>
    </source>
</evidence>
<dbReference type="InterPro" id="IPR039512">
    <property type="entry name" value="RCHY1_zinc-ribbon"/>
</dbReference>
<sequence>MHRGCYEEHIKSAYKCPICSKSVVNMETQFRNLDIAIQMQPMPEKFRDTRAVVLCNDCSARTTTEYHWLGLKCAVCRSYNTSELQILGVDSAQGATGDADTATPLPSEQPQSGNPSTSATQSLAPRDIPRRRRHSSNVLDHGIDTSGAVPRDISSFVLQERLVRSVSPSHAAERTMRLGTQQANADDSDDEAGDFIGFWSRVPRSAKPSEDQDDESESDDESTSSVDDEMEDDDDEDDEEEISLFGHR</sequence>
<dbReference type="Proteomes" id="UP001396898">
    <property type="component" value="Unassembled WGS sequence"/>
</dbReference>
<dbReference type="PANTHER" id="PTHR21319">
    <property type="entry name" value="RING FINGER AND CHY ZINC FINGER DOMAIN-CONTAINING PROTEIN 1"/>
    <property type="match status" value="1"/>
</dbReference>
<dbReference type="Gene3D" id="2.20.28.10">
    <property type="match status" value="1"/>
</dbReference>
<evidence type="ECO:0000313" key="4">
    <source>
        <dbReference type="Proteomes" id="UP001396898"/>
    </source>
</evidence>
<accession>A0ABR1SU42</accession>
<proteinExistence type="predicted"/>
<feature type="region of interest" description="Disordered" evidence="1">
    <location>
        <begin position="94"/>
        <end position="146"/>
    </location>
</feature>
<dbReference type="PANTHER" id="PTHR21319:SF0">
    <property type="entry name" value="AND RING FINGER DOMAIN PROTEIN, PUTATIVE (AFU_ORTHOLOGUE AFUA_1G08900)-RELATED"/>
    <property type="match status" value="1"/>
</dbReference>
<reference evidence="3 4" key="1">
    <citation type="submission" date="2023-01" db="EMBL/GenBank/DDBJ databases">
        <title>Analysis of 21 Apiospora genomes using comparative genomics revels a genus with tremendous synthesis potential of carbohydrate active enzymes and secondary metabolites.</title>
        <authorList>
            <person name="Sorensen T."/>
        </authorList>
    </citation>
    <scope>NUCLEOTIDE SEQUENCE [LARGE SCALE GENOMIC DNA]</scope>
    <source>
        <strain evidence="3 4">CBS 20057</strain>
    </source>
</reference>
<dbReference type="EMBL" id="JAQQWI010000003">
    <property type="protein sequence ID" value="KAK8037038.1"/>
    <property type="molecule type" value="Genomic_DNA"/>
</dbReference>
<feature type="compositionally biased region" description="Acidic residues" evidence="1">
    <location>
        <begin position="211"/>
        <end position="242"/>
    </location>
</feature>
<gene>
    <name evidence="3" type="ORF">PG991_001352</name>
</gene>
<name>A0ABR1SU42_9PEZI</name>
<evidence type="ECO:0000259" key="2">
    <source>
        <dbReference type="Pfam" id="PF14599"/>
    </source>
</evidence>
<protein>
    <recommendedName>
        <fullName evidence="2">RCHY1 zinc-ribbon domain-containing protein</fullName>
    </recommendedName>
</protein>
<feature type="domain" description="RCHY1 zinc-ribbon" evidence="2">
    <location>
        <begin position="24"/>
        <end position="81"/>
    </location>
</feature>
<comment type="caution">
    <text evidence="3">The sequence shown here is derived from an EMBL/GenBank/DDBJ whole genome shotgun (WGS) entry which is preliminary data.</text>
</comment>
<feature type="region of interest" description="Disordered" evidence="1">
    <location>
        <begin position="165"/>
        <end position="248"/>
    </location>
</feature>
<dbReference type="Pfam" id="PF14599">
    <property type="entry name" value="zinc_ribbon_6"/>
    <property type="match status" value="1"/>
</dbReference>
<organism evidence="3 4">
    <name type="scientific">Apiospora marii</name>
    <dbReference type="NCBI Taxonomy" id="335849"/>
    <lineage>
        <taxon>Eukaryota</taxon>
        <taxon>Fungi</taxon>
        <taxon>Dikarya</taxon>
        <taxon>Ascomycota</taxon>
        <taxon>Pezizomycotina</taxon>
        <taxon>Sordariomycetes</taxon>
        <taxon>Xylariomycetidae</taxon>
        <taxon>Amphisphaeriales</taxon>
        <taxon>Apiosporaceae</taxon>
        <taxon>Apiospora</taxon>
    </lineage>
</organism>
<keyword evidence="4" id="KW-1185">Reference proteome</keyword>